<evidence type="ECO:0000313" key="6">
    <source>
        <dbReference type="Proteomes" id="UP000184330"/>
    </source>
</evidence>
<name>A0A1L7XRV0_9HELO</name>
<dbReference type="Proteomes" id="UP000184330">
    <property type="component" value="Unassembled WGS sequence"/>
</dbReference>
<keyword evidence="2" id="KW-0040">ANK repeat</keyword>
<feature type="repeat" description="ANK" evidence="2">
    <location>
        <begin position="1139"/>
        <end position="1171"/>
    </location>
</feature>
<feature type="region of interest" description="Disordered" evidence="3">
    <location>
        <begin position="1294"/>
        <end position="1313"/>
    </location>
</feature>
<dbReference type="PROSITE" id="PS50837">
    <property type="entry name" value="NACHT"/>
    <property type="match status" value="1"/>
</dbReference>
<feature type="repeat" description="ANK" evidence="2">
    <location>
        <begin position="808"/>
        <end position="840"/>
    </location>
</feature>
<dbReference type="PANTHER" id="PTHR10039">
    <property type="entry name" value="AMELOGENIN"/>
    <property type="match status" value="1"/>
</dbReference>
<dbReference type="Pfam" id="PF17100">
    <property type="entry name" value="NACHT_N"/>
    <property type="match status" value="1"/>
</dbReference>
<keyword evidence="1" id="KW-0677">Repeat</keyword>
<dbReference type="SMART" id="SM00248">
    <property type="entry name" value="ANK"/>
    <property type="match status" value="10"/>
</dbReference>
<dbReference type="InterPro" id="IPR002110">
    <property type="entry name" value="Ankyrin_rpt"/>
</dbReference>
<sequence length="1313" mass="147059">MAAKSSEDAIVSVQPASAARDLWKKAIETLDDEDRKTIEALNNDDRSVTELTRAAKLRTIEDDVLTVVKEGMETCKKKRWKYKKGGHDVIIRDKLEKIVKWVEKFVEVGDTIVQYDPGHAALPWAGVATNDSQIYGAMVDGVEHISNLITRYHVLEAIYLKPIEGGDLKARDQFEASLVKLYAAIMIYLVKARLFFNKNPIKRMAGAVVHTAESSVESFFDRIEKAQADVNRCLSLLDAERTQSSHENMSLITLQIDDLKRILSDLDAPILRQATQIAALHDSLEAEERKGLLTWLSKVNYRAHHKAMGAGLLPYSGLWLLEKPAFLEWRKSSVSSILWLHGIPGSGKSRLLYSVIENLRHENNNSESDKSKSGAPLALFYCLRAEAEPERADPDEILRCILKQLSCSTANLPIREPVASWLNVSECEELIVALLNENPATIVIDALDECNAKRRHELLQALDNIIQRSASLVKIFVSSRDDNDIVCHLERSQNIFIKAIHNRADIERYVNVEVEKAIAERRLLCGDVSQSLQEKIRQTLISGAQGMFRWVSLQIDNLCDPERMKHEEDIFEELGRLPKTLQDSYAIIHERIKTSVAPSRNLAYRAICWLLCARETLKSADFIAAVSVDQNGQSIKTSSRSLLDVCCNLVFLDDVLNTFRFTHLSVREYFEGQDEHHSTNTNGVVLERCFHVFNNPDFSSKKFDKCNKLERYAIDNWPYHGTFHQKRLIQLCFNGLKLSQAFKTWELWLRKDTQSKYSFSTIEHTELRELFGNPSTALLIACQFGWLDVLDYLSTFIDFSWDQFNDFGRLNALLIAVALEHFPLARWLLQHGADVNAVQDDGKSLIFLWASNQYQPRFYGSYNQNPNAREQCKFLVAAGANVNAVDQDGRTALALLGAIDDMDYQFDRAQSLLLDGADIDIIDHFGETALQILLRRRNVLDGCVKGVEVLLDAMTNFADLVSVKEELICFAAKYGFQGSIESAVRFLLQRNHNVLGTYGRTAVYYGALNGNSTFLELLLATSEIDFNTEAIVGPTPGSESPHIVPWLVALKKIDVNAAGPFPHHRSDDQEDWLRLTPLQCAIWWKCNDLVPILLKAGADCNLDFSGKGTALHHAAQSNNGDIVQTLLDAGCSVNATDYRGCTALHIAAKNENLDIVHPLLEAGCNINALNSHGYSALHVVVKQGSNIFVFDPTKVIRFLLEAGCSTDTMSDDGQTALHDAVKDRIPVIVRLLLKAGCNINLPTSYGSTALHLAARNGDTKIMQLLEEAGCDMDVLDSDGHTARELVETYNDSMLDFSESSEPSEPSEPSESSE</sequence>
<feature type="repeat" description="ANK" evidence="2">
    <location>
        <begin position="1172"/>
        <end position="1211"/>
    </location>
</feature>
<evidence type="ECO:0000256" key="2">
    <source>
        <dbReference type="PROSITE-ProRule" id="PRU00023"/>
    </source>
</evidence>
<dbReference type="PROSITE" id="PS50297">
    <property type="entry name" value="ANK_REP_REGION"/>
    <property type="match status" value="4"/>
</dbReference>
<dbReference type="SUPFAM" id="SSF52540">
    <property type="entry name" value="P-loop containing nucleoside triphosphate hydrolases"/>
    <property type="match status" value="1"/>
</dbReference>
<dbReference type="InterPro" id="IPR031359">
    <property type="entry name" value="NACHT_N"/>
</dbReference>
<dbReference type="InterPro" id="IPR007111">
    <property type="entry name" value="NACHT_NTPase"/>
</dbReference>
<dbReference type="EMBL" id="FJOG01000047">
    <property type="protein sequence ID" value="CZR67760.1"/>
    <property type="molecule type" value="Genomic_DNA"/>
</dbReference>
<dbReference type="Pfam" id="PF12796">
    <property type="entry name" value="Ank_2"/>
    <property type="match status" value="3"/>
</dbReference>
<feature type="repeat" description="ANK" evidence="2">
    <location>
        <begin position="1245"/>
        <end position="1277"/>
    </location>
</feature>
<dbReference type="PANTHER" id="PTHR10039:SF16">
    <property type="entry name" value="GPI INOSITOL-DEACYLASE"/>
    <property type="match status" value="1"/>
</dbReference>
<reference evidence="5 6" key="1">
    <citation type="submission" date="2016-03" db="EMBL/GenBank/DDBJ databases">
        <authorList>
            <person name="Ploux O."/>
        </authorList>
    </citation>
    <scope>NUCLEOTIDE SEQUENCE [LARGE SCALE GENOMIC DNA]</scope>
    <source>
        <strain evidence="5 6">UAMH 11012</strain>
    </source>
</reference>
<dbReference type="Gene3D" id="3.40.50.300">
    <property type="entry name" value="P-loop containing nucleotide triphosphate hydrolases"/>
    <property type="match status" value="1"/>
</dbReference>
<evidence type="ECO:0000259" key="4">
    <source>
        <dbReference type="PROSITE" id="PS50837"/>
    </source>
</evidence>
<evidence type="ECO:0000256" key="1">
    <source>
        <dbReference type="ARBA" id="ARBA00022737"/>
    </source>
</evidence>
<protein>
    <recommendedName>
        <fullName evidence="4">NACHT domain-containing protein</fullName>
    </recommendedName>
</protein>
<dbReference type="InterPro" id="IPR056884">
    <property type="entry name" value="NPHP3-like_N"/>
</dbReference>
<dbReference type="PRINTS" id="PR01415">
    <property type="entry name" value="ANKYRIN"/>
</dbReference>
<feature type="repeat" description="ANK" evidence="2">
    <location>
        <begin position="1212"/>
        <end position="1244"/>
    </location>
</feature>
<dbReference type="InterPro" id="IPR036770">
    <property type="entry name" value="Ankyrin_rpt-contain_sf"/>
</dbReference>
<dbReference type="InterPro" id="IPR027417">
    <property type="entry name" value="P-loop_NTPase"/>
</dbReference>
<dbReference type="Gene3D" id="1.25.40.20">
    <property type="entry name" value="Ankyrin repeat-containing domain"/>
    <property type="match status" value="2"/>
</dbReference>
<keyword evidence="6" id="KW-1185">Reference proteome</keyword>
<dbReference type="PROSITE" id="PS50088">
    <property type="entry name" value="ANK_REPEAT"/>
    <property type="match status" value="6"/>
</dbReference>
<organism evidence="5 6">
    <name type="scientific">Phialocephala subalpina</name>
    <dbReference type="NCBI Taxonomy" id="576137"/>
    <lineage>
        <taxon>Eukaryota</taxon>
        <taxon>Fungi</taxon>
        <taxon>Dikarya</taxon>
        <taxon>Ascomycota</taxon>
        <taxon>Pezizomycotina</taxon>
        <taxon>Leotiomycetes</taxon>
        <taxon>Helotiales</taxon>
        <taxon>Mollisiaceae</taxon>
        <taxon>Phialocephala</taxon>
        <taxon>Phialocephala fortinii species complex</taxon>
    </lineage>
</organism>
<proteinExistence type="predicted"/>
<accession>A0A1L7XRV0</accession>
<evidence type="ECO:0000313" key="5">
    <source>
        <dbReference type="EMBL" id="CZR67760.1"/>
    </source>
</evidence>
<dbReference type="OrthoDB" id="7464126at2759"/>
<dbReference type="STRING" id="576137.A0A1L7XRV0"/>
<feature type="repeat" description="ANK" evidence="2">
    <location>
        <begin position="1106"/>
        <end position="1138"/>
    </location>
</feature>
<gene>
    <name evidence="5" type="ORF">PAC_17659</name>
</gene>
<dbReference type="SUPFAM" id="SSF48403">
    <property type="entry name" value="Ankyrin repeat"/>
    <property type="match status" value="2"/>
</dbReference>
<evidence type="ECO:0000256" key="3">
    <source>
        <dbReference type="SAM" id="MobiDB-lite"/>
    </source>
</evidence>
<dbReference type="Pfam" id="PF24883">
    <property type="entry name" value="NPHP3_N"/>
    <property type="match status" value="1"/>
</dbReference>
<feature type="compositionally biased region" description="Low complexity" evidence="3">
    <location>
        <begin position="1297"/>
        <end position="1313"/>
    </location>
</feature>
<feature type="domain" description="NACHT" evidence="4">
    <location>
        <begin position="336"/>
        <end position="482"/>
    </location>
</feature>